<comment type="subcellular location">
    <subcellularLocation>
        <location evidence="14">Endoplasmic reticulum membrane</location>
        <topology evidence="14">Multi-pass membrane protein</topology>
    </subcellularLocation>
    <subcellularLocation>
        <location evidence="1">Membrane</location>
        <topology evidence="1">Multi-pass membrane protein</topology>
    </subcellularLocation>
</comment>
<dbReference type="AlphaFoldDB" id="A0A210Q7K2"/>
<evidence type="ECO:0000256" key="13">
    <source>
        <dbReference type="ARBA" id="ARBA00036671"/>
    </source>
</evidence>
<dbReference type="Pfam" id="PF04387">
    <property type="entry name" value="PTPLA"/>
    <property type="match status" value="1"/>
</dbReference>
<keyword evidence="14" id="KW-0256">Endoplasmic reticulum</keyword>
<dbReference type="EMBL" id="NEDP02004701">
    <property type="protein sequence ID" value="OWF44679.1"/>
    <property type="molecule type" value="Genomic_DNA"/>
</dbReference>
<keyword evidence="6 14" id="KW-0812">Transmembrane</keyword>
<organism evidence="15 16">
    <name type="scientific">Mizuhopecten yessoensis</name>
    <name type="common">Japanese scallop</name>
    <name type="synonym">Patinopecten yessoensis</name>
    <dbReference type="NCBI Taxonomy" id="6573"/>
    <lineage>
        <taxon>Eukaryota</taxon>
        <taxon>Metazoa</taxon>
        <taxon>Spiralia</taxon>
        <taxon>Lophotrochozoa</taxon>
        <taxon>Mollusca</taxon>
        <taxon>Bivalvia</taxon>
        <taxon>Autobranchia</taxon>
        <taxon>Pteriomorphia</taxon>
        <taxon>Pectinida</taxon>
        <taxon>Pectinoidea</taxon>
        <taxon>Pectinidae</taxon>
        <taxon>Mizuhopecten</taxon>
    </lineage>
</organism>
<dbReference type="GO" id="GO:0042761">
    <property type="term" value="P:very long-chain fatty acid biosynthetic process"/>
    <property type="evidence" value="ECO:0007669"/>
    <property type="project" value="TreeGrafter"/>
</dbReference>
<comment type="pathway">
    <text evidence="2 14">Lipid metabolism; fatty acid biosynthesis.</text>
</comment>
<dbReference type="PANTHER" id="PTHR11035:SF3">
    <property type="entry name" value="VERY-LONG-CHAIN (3R)-3-HYDROXYACYL-COA DEHYDRATASE"/>
    <property type="match status" value="1"/>
</dbReference>
<keyword evidence="12 14" id="KW-0456">Lyase</keyword>
<comment type="catalytic activity">
    <reaction evidence="13 14">
        <text>a very-long-chain (3R)-3-hydroxyacyl-CoA = a very-long-chain (2E)-enoyl-CoA + H2O</text>
        <dbReference type="Rhea" id="RHEA:45812"/>
        <dbReference type="ChEBI" id="CHEBI:15377"/>
        <dbReference type="ChEBI" id="CHEBI:83728"/>
        <dbReference type="ChEBI" id="CHEBI:85440"/>
        <dbReference type="EC" id="4.2.1.134"/>
    </reaction>
</comment>
<dbReference type="PANTHER" id="PTHR11035">
    <property type="entry name" value="VERY-LONG-CHAIN (3R)-3-HYDROXYACYL-COA DEHYDRATASE"/>
    <property type="match status" value="1"/>
</dbReference>
<accession>A0A210Q7K2</accession>
<name>A0A210Q7K2_MIZYE</name>
<evidence type="ECO:0000256" key="6">
    <source>
        <dbReference type="ARBA" id="ARBA00022692"/>
    </source>
</evidence>
<dbReference type="UniPathway" id="UPA00094"/>
<feature type="transmembrane region" description="Helical" evidence="14">
    <location>
        <begin position="87"/>
        <end position="108"/>
    </location>
</feature>
<feature type="transmembrane region" description="Helical" evidence="14">
    <location>
        <begin position="114"/>
        <end position="134"/>
    </location>
</feature>
<evidence type="ECO:0000256" key="5">
    <source>
        <dbReference type="ARBA" id="ARBA00022516"/>
    </source>
</evidence>
<evidence type="ECO:0000256" key="1">
    <source>
        <dbReference type="ARBA" id="ARBA00004141"/>
    </source>
</evidence>
<feature type="transmembrane region" description="Helical" evidence="14">
    <location>
        <begin position="25"/>
        <end position="48"/>
    </location>
</feature>
<evidence type="ECO:0000256" key="10">
    <source>
        <dbReference type="ARBA" id="ARBA00023136"/>
    </source>
</evidence>
<feature type="transmembrane region" description="Helical" evidence="14">
    <location>
        <begin position="154"/>
        <end position="177"/>
    </location>
</feature>
<evidence type="ECO:0000256" key="2">
    <source>
        <dbReference type="ARBA" id="ARBA00005194"/>
    </source>
</evidence>
<dbReference type="GO" id="GO:0030497">
    <property type="term" value="P:fatty acid elongation"/>
    <property type="evidence" value="ECO:0007669"/>
    <property type="project" value="TreeGrafter"/>
</dbReference>
<reference evidence="15 16" key="1">
    <citation type="journal article" date="2017" name="Nat. Ecol. Evol.">
        <title>Scallop genome provides insights into evolution of bilaterian karyotype and development.</title>
        <authorList>
            <person name="Wang S."/>
            <person name="Zhang J."/>
            <person name="Jiao W."/>
            <person name="Li J."/>
            <person name="Xun X."/>
            <person name="Sun Y."/>
            <person name="Guo X."/>
            <person name="Huan P."/>
            <person name="Dong B."/>
            <person name="Zhang L."/>
            <person name="Hu X."/>
            <person name="Sun X."/>
            <person name="Wang J."/>
            <person name="Zhao C."/>
            <person name="Wang Y."/>
            <person name="Wang D."/>
            <person name="Huang X."/>
            <person name="Wang R."/>
            <person name="Lv J."/>
            <person name="Li Y."/>
            <person name="Zhang Z."/>
            <person name="Liu B."/>
            <person name="Lu W."/>
            <person name="Hui Y."/>
            <person name="Liang J."/>
            <person name="Zhou Z."/>
            <person name="Hou R."/>
            <person name="Li X."/>
            <person name="Liu Y."/>
            <person name="Li H."/>
            <person name="Ning X."/>
            <person name="Lin Y."/>
            <person name="Zhao L."/>
            <person name="Xing Q."/>
            <person name="Dou J."/>
            <person name="Li Y."/>
            <person name="Mao J."/>
            <person name="Guo H."/>
            <person name="Dou H."/>
            <person name="Li T."/>
            <person name="Mu C."/>
            <person name="Jiang W."/>
            <person name="Fu Q."/>
            <person name="Fu X."/>
            <person name="Miao Y."/>
            <person name="Liu J."/>
            <person name="Yu Q."/>
            <person name="Li R."/>
            <person name="Liao H."/>
            <person name="Li X."/>
            <person name="Kong Y."/>
            <person name="Jiang Z."/>
            <person name="Chourrout D."/>
            <person name="Li R."/>
            <person name="Bao Z."/>
        </authorList>
    </citation>
    <scope>NUCLEOTIDE SEQUENCE [LARGE SCALE GENOMIC DNA]</scope>
    <source>
        <strain evidence="15 16">PY_sf001</strain>
    </source>
</reference>
<gene>
    <name evidence="15" type="ORF">KP79_PYT24035</name>
</gene>
<keyword evidence="16" id="KW-1185">Reference proteome</keyword>
<evidence type="ECO:0000313" key="16">
    <source>
        <dbReference type="Proteomes" id="UP000242188"/>
    </source>
</evidence>
<evidence type="ECO:0000256" key="14">
    <source>
        <dbReference type="RuleBase" id="RU363109"/>
    </source>
</evidence>
<comment type="caution">
    <text evidence="15">The sequence shown here is derived from an EMBL/GenBank/DDBJ whole genome shotgun (WGS) entry which is preliminary data.</text>
</comment>
<keyword evidence="11 14" id="KW-0275">Fatty acid biosynthesis</keyword>
<dbReference type="GO" id="GO:0030148">
    <property type="term" value="P:sphingolipid biosynthetic process"/>
    <property type="evidence" value="ECO:0007669"/>
    <property type="project" value="TreeGrafter"/>
</dbReference>
<evidence type="ECO:0000256" key="9">
    <source>
        <dbReference type="ARBA" id="ARBA00023098"/>
    </source>
</evidence>
<sequence length="235" mass="26612">MAPTSKAKSSPQTPKQDDSLSKIYLVAYNVAQIMGWSAIMLAICNHWVTNKSVTRVYEDVAPLLNIFQTAALLEILHCALGLVRSNVVLTAFQVFSRIFLTWGIAYSIPEIQTTVGVFMFIFAWTVTEIVRYSFYFSGLLGMVPYPLQWCRYTFFLVLYPVGVSGELLSIFASLPYVKEKKLYSVSLPNSYNVSFSYYSFLICAMCTYLPVFPQLFMHMVAQRKKVIGGASKKKE</sequence>
<comment type="similarity">
    <text evidence="3 14">Belongs to the very long-chain fatty acids dehydratase HACD family.</text>
</comment>
<dbReference type="Proteomes" id="UP000242188">
    <property type="component" value="Unassembled WGS sequence"/>
</dbReference>
<dbReference type="STRING" id="6573.A0A210Q7K2"/>
<dbReference type="OrthoDB" id="46988at2759"/>
<comment type="function">
    <text evidence="14">Catalyzes the third of the four reactions of the long-chain fatty acids elongation cycle. This endoplasmic reticulum-bound enzymatic process, allows the addition of two carbons to the chain of long- and very long-chain fatty acids/VLCFAs per cycle. This enzyme catalyzes the dehydration of the 3-hydroxyacyl-CoA intermediate into trans-2,3-enoyl-CoA, within each cycle of fatty acid elongation. Thereby, it participates to the production of VLCFAs of different chain lengths that are involved in multiple biological processes as precursors of membrane lipids and lipid mediators.</text>
</comment>
<keyword evidence="5 14" id="KW-0444">Lipid biosynthesis</keyword>
<evidence type="ECO:0000256" key="11">
    <source>
        <dbReference type="ARBA" id="ARBA00023160"/>
    </source>
</evidence>
<dbReference type="EC" id="4.2.1.134" evidence="4 14"/>
<evidence type="ECO:0000256" key="12">
    <source>
        <dbReference type="ARBA" id="ARBA00023239"/>
    </source>
</evidence>
<keyword evidence="7 14" id="KW-0276">Fatty acid metabolism</keyword>
<evidence type="ECO:0000256" key="8">
    <source>
        <dbReference type="ARBA" id="ARBA00022989"/>
    </source>
</evidence>
<dbReference type="GO" id="GO:0005789">
    <property type="term" value="C:endoplasmic reticulum membrane"/>
    <property type="evidence" value="ECO:0007669"/>
    <property type="project" value="UniProtKB-SubCell"/>
</dbReference>
<evidence type="ECO:0000256" key="3">
    <source>
        <dbReference type="ARBA" id="ARBA00007811"/>
    </source>
</evidence>
<evidence type="ECO:0000256" key="7">
    <source>
        <dbReference type="ARBA" id="ARBA00022832"/>
    </source>
</evidence>
<proteinExistence type="inferred from homology"/>
<dbReference type="GO" id="GO:0102158">
    <property type="term" value="F:very-long-chain (3R)-3-hydroxyacyl-CoA dehydratase activity"/>
    <property type="evidence" value="ECO:0007669"/>
    <property type="project" value="UniProtKB-EC"/>
</dbReference>
<keyword evidence="9 14" id="KW-0443">Lipid metabolism</keyword>
<dbReference type="InterPro" id="IPR007482">
    <property type="entry name" value="Tyr_Pase-like_PTPLA"/>
</dbReference>
<keyword evidence="10 14" id="KW-0472">Membrane</keyword>
<feature type="transmembrane region" description="Helical" evidence="14">
    <location>
        <begin position="197"/>
        <end position="216"/>
    </location>
</feature>
<protein>
    <recommendedName>
        <fullName evidence="4 14">Very-long-chain (3R)-3-hydroxyacyl-CoA dehydratase</fullName>
        <ecNumber evidence="4 14">4.2.1.134</ecNumber>
    </recommendedName>
</protein>
<evidence type="ECO:0000313" key="15">
    <source>
        <dbReference type="EMBL" id="OWF44679.1"/>
    </source>
</evidence>
<evidence type="ECO:0000256" key="4">
    <source>
        <dbReference type="ARBA" id="ARBA00013122"/>
    </source>
</evidence>
<keyword evidence="8 14" id="KW-1133">Transmembrane helix</keyword>